<dbReference type="GO" id="GO:0004888">
    <property type="term" value="F:transmembrane signaling receptor activity"/>
    <property type="evidence" value="ECO:0007669"/>
    <property type="project" value="InterPro"/>
</dbReference>
<dbReference type="Pfam" id="PF00020">
    <property type="entry name" value="TNFR_c6"/>
    <property type="match status" value="2"/>
</dbReference>
<keyword evidence="5" id="KW-0675">Receptor</keyword>
<evidence type="ECO:0000256" key="4">
    <source>
        <dbReference type="ARBA" id="ARBA00023157"/>
    </source>
</evidence>
<dbReference type="InterPro" id="IPR052491">
    <property type="entry name" value="TNFRSF10"/>
</dbReference>
<evidence type="ECO:0000259" key="9">
    <source>
        <dbReference type="PROSITE" id="PS50050"/>
    </source>
</evidence>
<organism evidence="10 11">
    <name type="scientific">Ornithorhynchus anatinus</name>
    <name type="common">Duckbill platypus</name>
    <dbReference type="NCBI Taxonomy" id="9258"/>
    <lineage>
        <taxon>Eukaryota</taxon>
        <taxon>Metazoa</taxon>
        <taxon>Chordata</taxon>
        <taxon>Craniata</taxon>
        <taxon>Vertebrata</taxon>
        <taxon>Euteleostomi</taxon>
        <taxon>Mammalia</taxon>
        <taxon>Monotremata</taxon>
        <taxon>Ornithorhynchidae</taxon>
        <taxon>Ornithorhynchus</taxon>
    </lineage>
</organism>
<dbReference type="AlphaFoldDB" id="A0A6I8NFX5"/>
<sequence length="338" mass="36148">MNEERETPLRGLLLGGPRHGAVTWGGAANGRARRALSCSCSSSGSSCRSSSCPRSSCSRSSCSFPSFPPASAGGRAGAAAWIAASIAALAMGRGRSPRPPCSLALRWLLMTTLASAVSSSWIPQSRPIPSEADFCGMREYFANDHCCLLCPAGTHVADFCQLPRTLGRCEPCRPGEFTAHPNGLYACRPCKQCHPEDKVTVAPCTRFSDTRCQCKPNHYCELPACEVCLPCRRSCPPGEVVLHKCSQTADTECGPPRAAGHTTYSIWSVLGVVAIVVVVVLLIGTVAFFLTSRCRSQLGRGNADQKEPMIPNAKMSLLSKIKEVGLEEFFQSSLSETE</sequence>
<evidence type="ECO:0000256" key="3">
    <source>
        <dbReference type="ARBA" id="ARBA00023136"/>
    </source>
</evidence>
<gene>
    <name evidence="10" type="primary">LOC103166465</name>
</gene>
<evidence type="ECO:0000256" key="8">
    <source>
        <dbReference type="SAM" id="Phobius"/>
    </source>
</evidence>
<feature type="transmembrane region" description="Helical" evidence="8">
    <location>
        <begin position="266"/>
        <end position="290"/>
    </location>
</feature>
<dbReference type="GO" id="GO:0036462">
    <property type="term" value="P:TRAIL-activated apoptotic signaling pathway"/>
    <property type="evidence" value="ECO:0000318"/>
    <property type="project" value="GO_Central"/>
</dbReference>
<feature type="disulfide bond" evidence="7">
    <location>
        <begin position="172"/>
        <end position="187"/>
    </location>
</feature>
<dbReference type="SUPFAM" id="SSF57586">
    <property type="entry name" value="TNF receptor-like"/>
    <property type="match status" value="2"/>
</dbReference>
<name>A0A6I8NFX5_ORNAN</name>
<reference evidence="10" key="2">
    <citation type="submission" date="2025-08" db="UniProtKB">
        <authorList>
            <consortium name="Ensembl"/>
        </authorList>
    </citation>
    <scope>IDENTIFICATION</scope>
    <source>
        <strain evidence="10">Glennie</strain>
    </source>
</reference>
<dbReference type="GO" id="GO:0009986">
    <property type="term" value="C:cell surface"/>
    <property type="evidence" value="ECO:0000318"/>
    <property type="project" value="GO_Central"/>
</dbReference>
<dbReference type="PANTHER" id="PTHR46330">
    <property type="entry name" value="TUMOR NECROSIS FACTOR RECEPTOR SUPERFAMILY MEMBER 10B"/>
    <property type="match status" value="1"/>
</dbReference>
<dbReference type="InterPro" id="IPR001368">
    <property type="entry name" value="TNFR/NGFR_Cys_rich_reg"/>
</dbReference>
<dbReference type="GO" id="GO:0043065">
    <property type="term" value="P:positive regulation of apoptotic process"/>
    <property type="evidence" value="ECO:0000318"/>
    <property type="project" value="GO_Central"/>
</dbReference>
<evidence type="ECO:0000256" key="6">
    <source>
        <dbReference type="ARBA" id="ARBA00023180"/>
    </source>
</evidence>
<keyword evidence="11" id="KW-1185">Reference proteome</keyword>
<evidence type="ECO:0000256" key="7">
    <source>
        <dbReference type="PROSITE-ProRule" id="PRU00206"/>
    </source>
</evidence>
<comment type="subcellular location">
    <subcellularLocation>
        <location evidence="1">Membrane</location>
    </subcellularLocation>
</comment>
<feature type="repeat" description="TNFR-Cys" evidence="7">
    <location>
        <begin position="213"/>
        <end position="253"/>
    </location>
</feature>
<keyword evidence="4 7" id="KW-1015">Disulfide bond</keyword>
<accession>A0A6I8NFX5</accession>
<keyword evidence="3 8" id="KW-0472">Membrane</keyword>
<feature type="repeat" description="TNFR-Cys" evidence="7">
    <location>
        <begin position="171"/>
        <end position="212"/>
    </location>
</feature>
<dbReference type="PROSITE" id="PS00652">
    <property type="entry name" value="TNFR_NGFR_1"/>
    <property type="match status" value="1"/>
</dbReference>
<evidence type="ECO:0000256" key="2">
    <source>
        <dbReference type="ARBA" id="ARBA00022737"/>
    </source>
</evidence>
<reference evidence="10 11" key="1">
    <citation type="journal article" date="2008" name="Nature">
        <title>Genome analysis of the platypus reveals unique signatures of evolution.</title>
        <authorList>
            <person name="Warren W.C."/>
            <person name="Hillier L.W."/>
            <person name="Marshall Graves J.A."/>
            <person name="Birney E."/>
            <person name="Ponting C.P."/>
            <person name="Grutzner F."/>
            <person name="Belov K."/>
            <person name="Miller W."/>
            <person name="Clarke L."/>
            <person name="Chinwalla A.T."/>
            <person name="Yang S.P."/>
            <person name="Heger A."/>
            <person name="Locke D.P."/>
            <person name="Miethke P."/>
            <person name="Waters P.D."/>
            <person name="Veyrunes F."/>
            <person name="Fulton L."/>
            <person name="Fulton B."/>
            <person name="Graves T."/>
            <person name="Wallis J."/>
            <person name="Puente X.S."/>
            <person name="Lopez-Otin C."/>
            <person name="Ordonez G.R."/>
            <person name="Eichler E.E."/>
            <person name="Chen L."/>
            <person name="Cheng Z."/>
            <person name="Deakin J.E."/>
            <person name="Alsop A."/>
            <person name="Thompson K."/>
            <person name="Kirby P."/>
            <person name="Papenfuss A.T."/>
            <person name="Wakefield M.J."/>
            <person name="Olender T."/>
            <person name="Lancet D."/>
            <person name="Huttley G.A."/>
            <person name="Smit A.F."/>
            <person name="Pask A."/>
            <person name="Temple-Smith P."/>
            <person name="Batzer M.A."/>
            <person name="Walker J.A."/>
            <person name="Konkel M.K."/>
            <person name="Harris R.S."/>
            <person name="Whittington C.M."/>
            <person name="Wong E.S."/>
            <person name="Gemmell N.J."/>
            <person name="Buschiazzo E."/>
            <person name="Vargas Jentzsch I.M."/>
            <person name="Merkel A."/>
            <person name="Schmitz J."/>
            <person name="Zemann A."/>
            <person name="Churakov G."/>
            <person name="Kriegs J.O."/>
            <person name="Brosius J."/>
            <person name="Murchison E.P."/>
            <person name="Sachidanandam R."/>
            <person name="Smith C."/>
            <person name="Hannon G.J."/>
            <person name="Tsend-Ayush E."/>
            <person name="McMillan D."/>
            <person name="Attenborough R."/>
            <person name="Rens W."/>
            <person name="Ferguson-Smith M."/>
            <person name="Lefevre C.M."/>
            <person name="Sharp J.A."/>
            <person name="Nicholas K.R."/>
            <person name="Ray D.A."/>
            <person name="Kube M."/>
            <person name="Reinhardt R."/>
            <person name="Pringle T.H."/>
            <person name="Taylor J."/>
            <person name="Jones R.C."/>
            <person name="Nixon B."/>
            <person name="Dacheux J.L."/>
            <person name="Niwa H."/>
            <person name="Sekita Y."/>
            <person name="Huang X."/>
            <person name="Stark A."/>
            <person name="Kheradpour P."/>
            <person name="Kellis M."/>
            <person name="Flicek P."/>
            <person name="Chen Y."/>
            <person name="Webber C."/>
            <person name="Hardison R."/>
            <person name="Nelson J."/>
            <person name="Hallsworth-Pepin K."/>
            <person name="Delehaunty K."/>
            <person name="Markovic C."/>
            <person name="Minx P."/>
            <person name="Feng Y."/>
            <person name="Kremitzki C."/>
            <person name="Mitreva M."/>
            <person name="Glasscock J."/>
            <person name="Wylie T."/>
            <person name="Wohldmann P."/>
            <person name="Thiru P."/>
            <person name="Nhan M.N."/>
            <person name="Pohl C.S."/>
            <person name="Smith S.M."/>
            <person name="Hou S."/>
            <person name="Nefedov M."/>
            <person name="de Jong P.J."/>
            <person name="Renfree M.B."/>
            <person name="Mardis E.R."/>
            <person name="Wilson R.K."/>
        </authorList>
    </citation>
    <scope>NUCLEOTIDE SEQUENCE [LARGE SCALE GENOMIC DNA]</scope>
    <source>
        <strain evidence="10 11">Glennie</strain>
    </source>
</reference>
<dbReference type="GO" id="GO:0005886">
    <property type="term" value="C:plasma membrane"/>
    <property type="evidence" value="ECO:0000318"/>
    <property type="project" value="GO_Central"/>
</dbReference>
<comment type="caution">
    <text evidence="7">Lacks conserved residue(s) required for the propagation of feature annotation.</text>
</comment>
<dbReference type="InParanoid" id="A0A6I8NFX5"/>
<dbReference type="PROSITE" id="PS50050">
    <property type="entry name" value="TNFR_NGFR_2"/>
    <property type="match status" value="2"/>
</dbReference>
<dbReference type="Bgee" id="ENSOANG00000048208">
    <property type="expression patterns" value="Expressed in fibroblast and 7 other cell types or tissues"/>
</dbReference>
<keyword evidence="8" id="KW-0812">Transmembrane</keyword>
<dbReference type="Proteomes" id="UP000002279">
    <property type="component" value="Chromosome 3"/>
</dbReference>
<dbReference type="GeneTree" id="ENSGT00930000151070"/>
<protein>
    <recommendedName>
        <fullName evidence="9">TNFR-Cys domain-containing protein</fullName>
    </recommendedName>
</protein>
<evidence type="ECO:0000313" key="10">
    <source>
        <dbReference type="Ensembl" id="ENSOANP00000040128.1"/>
    </source>
</evidence>
<evidence type="ECO:0000256" key="1">
    <source>
        <dbReference type="ARBA" id="ARBA00004370"/>
    </source>
</evidence>
<keyword evidence="2" id="KW-0677">Repeat</keyword>
<dbReference type="GO" id="GO:0006955">
    <property type="term" value="P:immune response"/>
    <property type="evidence" value="ECO:0007669"/>
    <property type="project" value="InterPro"/>
</dbReference>
<feature type="domain" description="TNFR-Cys" evidence="9">
    <location>
        <begin position="171"/>
        <end position="212"/>
    </location>
</feature>
<dbReference type="InterPro" id="IPR008063">
    <property type="entry name" value="Fas_rcpt"/>
</dbReference>
<dbReference type="Gene3D" id="2.10.50.10">
    <property type="entry name" value="Tumor Necrosis Factor Receptor, subunit A, domain 2"/>
    <property type="match status" value="3"/>
</dbReference>
<reference evidence="10" key="3">
    <citation type="submission" date="2025-09" db="UniProtKB">
        <authorList>
            <consortium name="Ensembl"/>
        </authorList>
    </citation>
    <scope>IDENTIFICATION</scope>
    <source>
        <strain evidence="10">Glennie</strain>
    </source>
</reference>
<evidence type="ECO:0000256" key="5">
    <source>
        <dbReference type="ARBA" id="ARBA00023170"/>
    </source>
</evidence>
<keyword evidence="6" id="KW-0325">Glycoprotein</keyword>
<evidence type="ECO:0000313" key="11">
    <source>
        <dbReference type="Proteomes" id="UP000002279"/>
    </source>
</evidence>
<keyword evidence="8" id="KW-1133">Transmembrane helix</keyword>
<dbReference type="PRINTS" id="PR01680">
    <property type="entry name" value="TNFACTORR6"/>
</dbReference>
<feature type="disulfide bond" evidence="7">
    <location>
        <begin position="235"/>
        <end position="253"/>
    </location>
</feature>
<dbReference type="PANTHER" id="PTHR46330:SF16">
    <property type="entry name" value="TUMOR NECROSIS FACTOR RECEPTOR SUPERFAMILY MEMBER 22"/>
    <property type="match status" value="1"/>
</dbReference>
<feature type="domain" description="TNFR-Cys" evidence="9">
    <location>
        <begin position="213"/>
        <end position="253"/>
    </location>
</feature>
<dbReference type="SMART" id="SM00208">
    <property type="entry name" value="TNFR"/>
    <property type="match status" value="2"/>
</dbReference>
<dbReference type="Ensembl" id="ENSOANT00000056076.1">
    <property type="protein sequence ID" value="ENSOANP00000040128.1"/>
    <property type="gene ID" value="ENSOANG00000048208.1"/>
</dbReference>
<proteinExistence type="predicted"/>